<dbReference type="GO" id="GO:0005634">
    <property type="term" value="C:nucleus"/>
    <property type="evidence" value="ECO:0007669"/>
    <property type="project" value="UniProtKB-SubCell"/>
</dbReference>
<feature type="region of interest" description="Disordered" evidence="4">
    <location>
        <begin position="148"/>
        <end position="173"/>
    </location>
</feature>
<dbReference type="EMBL" id="FN595235">
    <property type="protein sequence ID" value="CCB47420.1"/>
    <property type="molecule type" value="Genomic_DNA"/>
</dbReference>
<keyword evidence="6" id="KW-1185">Reference proteome</keyword>
<dbReference type="PANTHER" id="PTHR22952">
    <property type="entry name" value="CAMP-RESPONSE ELEMENT BINDING PROTEIN-RELATED"/>
    <property type="match status" value="1"/>
</dbReference>
<sequence>MDDLLKSIHGDNLPLESFSTTAAGNSRDGVGGGGEGGSLSRQGSFSLLKSMGNKTVDELFKESVASSDQRRGGAGEDLECMTLEEFLTKAGVVRKEDVRIPVTGGAGSNSVDVIMNGQFQAPQMQSQSVDGATVAFGNGIDGRVIGAERGQRTVVEDPVDKATQQKAAADDQE</sequence>
<dbReference type="PANTHER" id="PTHR22952:SF392">
    <property type="entry name" value="BZIP TRANSCRIPTION FACTOR 12"/>
    <property type="match status" value="1"/>
</dbReference>
<dbReference type="AlphaFoldDB" id="F6H552"/>
<reference evidence="6" key="1">
    <citation type="journal article" date="2007" name="Nature">
        <title>The grapevine genome sequence suggests ancestral hexaploidization in major angiosperm phyla.</title>
        <authorList>
            <consortium name="The French-Italian Public Consortium for Grapevine Genome Characterization."/>
            <person name="Jaillon O."/>
            <person name="Aury J.-M."/>
            <person name="Noel B."/>
            <person name="Policriti A."/>
            <person name="Clepet C."/>
            <person name="Casagrande A."/>
            <person name="Choisne N."/>
            <person name="Aubourg S."/>
            <person name="Vitulo N."/>
            <person name="Jubin C."/>
            <person name="Vezzi A."/>
            <person name="Legeai F."/>
            <person name="Hugueney P."/>
            <person name="Dasilva C."/>
            <person name="Horner D."/>
            <person name="Mica E."/>
            <person name="Jublot D."/>
            <person name="Poulain J."/>
            <person name="Bruyere C."/>
            <person name="Billault A."/>
            <person name="Segurens B."/>
            <person name="Gouyvenoux M."/>
            <person name="Ugarte E."/>
            <person name="Cattonaro F."/>
            <person name="Anthouard V."/>
            <person name="Vico V."/>
            <person name="Del Fabbro C."/>
            <person name="Alaux M."/>
            <person name="Di Gaspero G."/>
            <person name="Dumas V."/>
            <person name="Felice N."/>
            <person name="Paillard S."/>
            <person name="Juman I."/>
            <person name="Moroldo M."/>
            <person name="Scalabrin S."/>
            <person name="Canaguier A."/>
            <person name="Le Clainche I."/>
            <person name="Malacrida G."/>
            <person name="Durand E."/>
            <person name="Pesole G."/>
            <person name="Laucou V."/>
            <person name="Chatelet P."/>
            <person name="Merdinoglu D."/>
            <person name="Delledonne M."/>
            <person name="Pezzotti M."/>
            <person name="Lecharny A."/>
            <person name="Scarpelli C."/>
            <person name="Artiguenave F."/>
            <person name="Pe M.E."/>
            <person name="Valle G."/>
            <person name="Morgante M."/>
            <person name="Caboche M."/>
            <person name="Adam-Blondon A.-F."/>
            <person name="Weissenbach J."/>
            <person name="Quetier F."/>
            <person name="Wincker P."/>
        </authorList>
    </citation>
    <scope>NUCLEOTIDE SEQUENCE [LARGE SCALE GENOMIC DNA]</scope>
    <source>
        <strain evidence="6">cv. Pinot noir / PN40024</strain>
    </source>
</reference>
<dbReference type="KEGG" id="vvi:104880856"/>
<dbReference type="OrthoDB" id="644067at2759"/>
<dbReference type="GO" id="GO:0045893">
    <property type="term" value="P:positive regulation of DNA-templated transcription"/>
    <property type="evidence" value="ECO:0007669"/>
    <property type="project" value="InterPro"/>
</dbReference>
<feature type="compositionally biased region" description="Basic and acidic residues" evidence="4">
    <location>
        <begin position="149"/>
        <end position="160"/>
    </location>
</feature>
<protein>
    <submittedName>
        <fullName evidence="5">Uncharacterized protein</fullName>
    </submittedName>
</protein>
<dbReference type="InterPro" id="IPR043452">
    <property type="entry name" value="BZIP46-like"/>
</dbReference>
<proteinExistence type="predicted"/>
<evidence type="ECO:0000256" key="2">
    <source>
        <dbReference type="ARBA" id="ARBA00023125"/>
    </source>
</evidence>
<dbReference type="FunCoup" id="F6H552">
    <property type="interactions" value="413"/>
</dbReference>
<dbReference type="HOGENOM" id="CLU_1550316_0_0_1"/>
<evidence type="ECO:0000313" key="6">
    <source>
        <dbReference type="Proteomes" id="UP000009183"/>
    </source>
</evidence>
<keyword evidence="3" id="KW-0539">Nucleus</keyword>
<name>F6H552_VITVI</name>
<organism evidence="5 6">
    <name type="scientific">Vitis vinifera</name>
    <name type="common">Grape</name>
    <dbReference type="NCBI Taxonomy" id="29760"/>
    <lineage>
        <taxon>Eukaryota</taxon>
        <taxon>Viridiplantae</taxon>
        <taxon>Streptophyta</taxon>
        <taxon>Embryophyta</taxon>
        <taxon>Tracheophyta</taxon>
        <taxon>Spermatophyta</taxon>
        <taxon>Magnoliopsida</taxon>
        <taxon>eudicotyledons</taxon>
        <taxon>Gunneridae</taxon>
        <taxon>Pentapetalae</taxon>
        <taxon>rosids</taxon>
        <taxon>Vitales</taxon>
        <taxon>Vitaceae</taxon>
        <taxon>Viteae</taxon>
        <taxon>Vitis</taxon>
    </lineage>
</organism>
<dbReference type="InParanoid" id="F6H552"/>
<dbReference type="PaxDb" id="29760-VIT_12s0028g01380.t01"/>
<evidence type="ECO:0000256" key="1">
    <source>
        <dbReference type="ARBA" id="ARBA00004123"/>
    </source>
</evidence>
<dbReference type="Proteomes" id="UP000009183">
    <property type="component" value="Chromosome 12"/>
</dbReference>
<comment type="subcellular location">
    <subcellularLocation>
        <location evidence="1">Nucleus</location>
    </subcellularLocation>
</comment>
<evidence type="ECO:0000313" key="5">
    <source>
        <dbReference type="EMBL" id="CCB47420.1"/>
    </source>
</evidence>
<keyword evidence="2" id="KW-0238">DNA-binding</keyword>
<feature type="region of interest" description="Disordered" evidence="4">
    <location>
        <begin position="1"/>
        <end position="44"/>
    </location>
</feature>
<gene>
    <name evidence="5" type="ordered locus">VIT_12s0028g01380</name>
</gene>
<evidence type="ECO:0000256" key="4">
    <source>
        <dbReference type="SAM" id="MobiDB-lite"/>
    </source>
</evidence>
<dbReference type="GO" id="GO:0003677">
    <property type="term" value="F:DNA binding"/>
    <property type="evidence" value="ECO:0007669"/>
    <property type="project" value="UniProtKB-KW"/>
</dbReference>
<evidence type="ECO:0000256" key="3">
    <source>
        <dbReference type="ARBA" id="ARBA00023242"/>
    </source>
</evidence>
<dbReference type="GO" id="GO:0003700">
    <property type="term" value="F:DNA-binding transcription factor activity"/>
    <property type="evidence" value="ECO:0007669"/>
    <property type="project" value="InterPro"/>
</dbReference>
<accession>F6H552</accession>